<dbReference type="PANTHER" id="PTHR16181:SF29">
    <property type="entry name" value="PROTEIN FAM83A-RELATED"/>
    <property type="match status" value="1"/>
</dbReference>
<gene>
    <name evidence="6" type="ORF">NDU88_009637</name>
</gene>
<dbReference type="SUPFAM" id="SSF56024">
    <property type="entry name" value="Phospholipase D/nuclease"/>
    <property type="match status" value="1"/>
</dbReference>
<organism evidence="6 7">
    <name type="scientific">Pleurodeles waltl</name>
    <name type="common">Iberian ribbed newt</name>
    <dbReference type="NCBI Taxonomy" id="8319"/>
    <lineage>
        <taxon>Eukaryota</taxon>
        <taxon>Metazoa</taxon>
        <taxon>Chordata</taxon>
        <taxon>Craniata</taxon>
        <taxon>Vertebrata</taxon>
        <taxon>Euteleostomi</taxon>
        <taxon>Amphibia</taxon>
        <taxon>Batrachia</taxon>
        <taxon>Caudata</taxon>
        <taxon>Salamandroidea</taxon>
        <taxon>Salamandridae</taxon>
        <taxon>Pleurodelinae</taxon>
        <taxon>Pleurodeles</taxon>
    </lineage>
</organism>
<dbReference type="Proteomes" id="UP001066276">
    <property type="component" value="Chromosome 7"/>
</dbReference>
<dbReference type="InterPro" id="IPR012461">
    <property type="entry name" value="SACK1"/>
</dbReference>
<dbReference type="Pfam" id="PF07894">
    <property type="entry name" value="SACK1"/>
    <property type="match status" value="1"/>
</dbReference>
<name>A0AAV7PWH4_PLEWA</name>
<keyword evidence="3" id="KW-0963">Cytoplasm</keyword>
<dbReference type="GO" id="GO:0019901">
    <property type="term" value="F:protein kinase binding"/>
    <property type="evidence" value="ECO:0007669"/>
    <property type="project" value="TreeGrafter"/>
</dbReference>
<dbReference type="AlphaFoldDB" id="A0AAV7PWH4"/>
<dbReference type="GO" id="GO:0005737">
    <property type="term" value="C:cytoplasm"/>
    <property type="evidence" value="ECO:0007669"/>
    <property type="project" value="UniProtKB-SubCell"/>
</dbReference>
<dbReference type="GO" id="GO:0007165">
    <property type="term" value="P:signal transduction"/>
    <property type="evidence" value="ECO:0007669"/>
    <property type="project" value="TreeGrafter"/>
</dbReference>
<protein>
    <recommendedName>
        <fullName evidence="5">Scaffolding anchor of CK1 domain-containing protein</fullName>
    </recommendedName>
</protein>
<evidence type="ECO:0000259" key="5">
    <source>
        <dbReference type="Pfam" id="PF07894"/>
    </source>
</evidence>
<evidence type="ECO:0000256" key="4">
    <source>
        <dbReference type="SAM" id="MobiDB-lite"/>
    </source>
</evidence>
<keyword evidence="7" id="KW-1185">Reference proteome</keyword>
<evidence type="ECO:0000256" key="3">
    <source>
        <dbReference type="ARBA" id="ARBA00022490"/>
    </source>
</evidence>
<dbReference type="PANTHER" id="PTHR16181">
    <property type="entry name" value="PROTEIN FAM83A-RELATED"/>
    <property type="match status" value="1"/>
</dbReference>
<comment type="subcellular location">
    <subcellularLocation>
        <location evidence="1">Cytoplasm</location>
    </subcellularLocation>
</comment>
<evidence type="ECO:0000313" key="6">
    <source>
        <dbReference type="EMBL" id="KAJ1131299.1"/>
    </source>
</evidence>
<comment type="similarity">
    <text evidence="2">Belongs to the FAM83 family.</text>
</comment>
<dbReference type="Gene3D" id="3.30.870.10">
    <property type="entry name" value="Endonuclease Chain A"/>
    <property type="match status" value="1"/>
</dbReference>
<feature type="region of interest" description="Disordered" evidence="4">
    <location>
        <begin position="492"/>
        <end position="514"/>
    </location>
</feature>
<evidence type="ECO:0000256" key="1">
    <source>
        <dbReference type="ARBA" id="ARBA00004496"/>
    </source>
</evidence>
<proteinExistence type="inferred from homology"/>
<evidence type="ECO:0000313" key="7">
    <source>
        <dbReference type="Proteomes" id="UP001066276"/>
    </source>
</evidence>
<evidence type="ECO:0000256" key="2">
    <source>
        <dbReference type="ARBA" id="ARBA00006937"/>
    </source>
</evidence>
<feature type="domain" description="Scaffolding anchor of CK1" evidence="5">
    <location>
        <begin position="18"/>
        <end position="285"/>
    </location>
</feature>
<comment type="caution">
    <text evidence="6">The sequence shown here is derived from an EMBL/GenBank/DDBJ whole genome shotgun (WGS) entry which is preliminary data.</text>
</comment>
<accession>A0AAV7PWH4</accession>
<dbReference type="InterPro" id="IPR050944">
    <property type="entry name" value="FAM83"/>
</dbReference>
<dbReference type="FunFam" id="3.30.870.10:FF:000004">
    <property type="entry name" value="protein FAM83H isoform X2"/>
    <property type="match status" value="1"/>
</dbReference>
<reference evidence="6" key="1">
    <citation type="journal article" date="2022" name="bioRxiv">
        <title>Sequencing and chromosome-scale assembly of the giantPleurodeles waltlgenome.</title>
        <authorList>
            <person name="Brown T."/>
            <person name="Elewa A."/>
            <person name="Iarovenko S."/>
            <person name="Subramanian E."/>
            <person name="Araus A.J."/>
            <person name="Petzold A."/>
            <person name="Susuki M."/>
            <person name="Suzuki K.-i.T."/>
            <person name="Hayashi T."/>
            <person name="Toyoda A."/>
            <person name="Oliveira C."/>
            <person name="Osipova E."/>
            <person name="Leigh N.D."/>
            <person name="Simon A."/>
            <person name="Yun M.H."/>
        </authorList>
    </citation>
    <scope>NUCLEOTIDE SEQUENCE</scope>
    <source>
        <strain evidence="6">20211129_DDA</strain>
        <tissue evidence="6">Liver</tissue>
    </source>
</reference>
<sequence>MANSQLKCLEEDEAYLEVTESCPDFYYSEGQRLALEALLSLGPEAFQDCLKKDRLRHFLSEEEVARLQGLVEDYQPEEVEPEEDPELGEDVSLTYWPGKTDTPTPVLELGWPEQGLWKGITRAEVFTHPPAENTPPIKEVVRRTIQNATKVIAIVMDVFTDPDIFLDLYDATSRRKIPVYIILSRLHLPAFLSMVAKTSVNIRYTENMRVRVLSGCSFHTRHLKQVTGTLKEKFLLVDGESVITGTYSFTWMDCRLDRNLITVLTGEITDSFDKEFRTLFAASKPIHRSALPKDTNADGRWKPPPILRLEVPVPDEETPEPAAQVIVSNALPPVPLAPEIYSNGYSSPLKFDTNGTLQPIDAPLKPFTNFKEGTPHSKGMHKIAERRTVEPPIDNDMGKRDGALRLSSIHHDSSMISKDTVNVPDHSIRHRLAACRNFEGPTERLRASQDTQSALSDILKQVQRNRLSVAKTVGTRPSKSLWDLSRLSQMSGSSVGSGAGQNPLELGEEARGKSRYATKATPAMLLMRQRAHPNEEGRLRDQPIYYNSSFKPSTAFSPLRLQGQLVHGFPGATLARPWISPTQHIRSNHY</sequence>
<dbReference type="EMBL" id="JANPWB010000011">
    <property type="protein sequence ID" value="KAJ1131299.1"/>
    <property type="molecule type" value="Genomic_DNA"/>
</dbReference>